<gene>
    <name evidence="2" type="ORF">HPB52_001678</name>
</gene>
<dbReference type="AlphaFoldDB" id="A0A9D4PV10"/>
<dbReference type="EMBL" id="JABSTV010001250">
    <property type="protein sequence ID" value="KAH7955592.1"/>
    <property type="molecule type" value="Genomic_DNA"/>
</dbReference>
<organism evidence="2 3">
    <name type="scientific">Rhipicephalus sanguineus</name>
    <name type="common">Brown dog tick</name>
    <name type="synonym">Ixodes sanguineus</name>
    <dbReference type="NCBI Taxonomy" id="34632"/>
    <lineage>
        <taxon>Eukaryota</taxon>
        <taxon>Metazoa</taxon>
        <taxon>Ecdysozoa</taxon>
        <taxon>Arthropoda</taxon>
        <taxon>Chelicerata</taxon>
        <taxon>Arachnida</taxon>
        <taxon>Acari</taxon>
        <taxon>Parasitiformes</taxon>
        <taxon>Ixodida</taxon>
        <taxon>Ixodoidea</taxon>
        <taxon>Ixodidae</taxon>
        <taxon>Rhipicephalinae</taxon>
        <taxon>Rhipicephalus</taxon>
        <taxon>Rhipicephalus</taxon>
    </lineage>
</organism>
<accession>A0A9D4PV10</accession>
<evidence type="ECO:0000313" key="2">
    <source>
        <dbReference type="EMBL" id="KAH7955592.1"/>
    </source>
</evidence>
<keyword evidence="3" id="KW-1185">Reference proteome</keyword>
<protein>
    <submittedName>
        <fullName evidence="2">Uncharacterized protein</fullName>
    </submittedName>
</protein>
<evidence type="ECO:0000256" key="1">
    <source>
        <dbReference type="SAM" id="MobiDB-lite"/>
    </source>
</evidence>
<feature type="compositionally biased region" description="Basic and acidic residues" evidence="1">
    <location>
        <begin position="95"/>
        <end position="112"/>
    </location>
</feature>
<proteinExistence type="predicted"/>
<evidence type="ECO:0000313" key="3">
    <source>
        <dbReference type="Proteomes" id="UP000821837"/>
    </source>
</evidence>
<sequence>MGDDIMFWRTTCTWNHEYIAYLMSSHTYDVRSVPQFEQRVTEVWGTILSTTQLGKKRNGIQICVTGIEACRGEGRSESGRCGGSEGRSEQAAPEARQESENARCGDSGHCDG</sequence>
<reference evidence="2" key="1">
    <citation type="journal article" date="2020" name="Cell">
        <title>Large-Scale Comparative Analyses of Tick Genomes Elucidate Their Genetic Diversity and Vector Capacities.</title>
        <authorList>
            <consortium name="Tick Genome and Microbiome Consortium (TIGMIC)"/>
            <person name="Jia N."/>
            <person name="Wang J."/>
            <person name="Shi W."/>
            <person name="Du L."/>
            <person name="Sun Y."/>
            <person name="Zhan W."/>
            <person name="Jiang J.F."/>
            <person name="Wang Q."/>
            <person name="Zhang B."/>
            <person name="Ji P."/>
            <person name="Bell-Sakyi L."/>
            <person name="Cui X.M."/>
            <person name="Yuan T.T."/>
            <person name="Jiang B.G."/>
            <person name="Yang W.F."/>
            <person name="Lam T.T."/>
            <person name="Chang Q.C."/>
            <person name="Ding S.J."/>
            <person name="Wang X.J."/>
            <person name="Zhu J.G."/>
            <person name="Ruan X.D."/>
            <person name="Zhao L."/>
            <person name="Wei J.T."/>
            <person name="Ye R.Z."/>
            <person name="Que T.C."/>
            <person name="Du C.H."/>
            <person name="Zhou Y.H."/>
            <person name="Cheng J.X."/>
            <person name="Dai P.F."/>
            <person name="Guo W.B."/>
            <person name="Han X.H."/>
            <person name="Huang E.J."/>
            <person name="Li L.F."/>
            <person name="Wei W."/>
            <person name="Gao Y.C."/>
            <person name="Liu J.Z."/>
            <person name="Shao H.Z."/>
            <person name="Wang X."/>
            <person name="Wang C.C."/>
            <person name="Yang T.C."/>
            <person name="Huo Q.B."/>
            <person name="Li W."/>
            <person name="Chen H.Y."/>
            <person name="Chen S.E."/>
            <person name="Zhou L.G."/>
            <person name="Ni X.B."/>
            <person name="Tian J.H."/>
            <person name="Sheng Y."/>
            <person name="Liu T."/>
            <person name="Pan Y.S."/>
            <person name="Xia L.Y."/>
            <person name="Li J."/>
            <person name="Zhao F."/>
            <person name="Cao W.C."/>
        </authorList>
    </citation>
    <scope>NUCLEOTIDE SEQUENCE</scope>
    <source>
        <strain evidence="2">Rsan-2018</strain>
    </source>
</reference>
<reference evidence="2" key="2">
    <citation type="submission" date="2021-09" db="EMBL/GenBank/DDBJ databases">
        <authorList>
            <person name="Jia N."/>
            <person name="Wang J."/>
            <person name="Shi W."/>
            <person name="Du L."/>
            <person name="Sun Y."/>
            <person name="Zhan W."/>
            <person name="Jiang J."/>
            <person name="Wang Q."/>
            <person name="Zhang B."/>
            <person name="Ji P."/>
            <person name="Sakyi L.B."/>
            <person name="Cui X."/>
            <person name="Yuan T."/>
            <person name="Jiang B."/>
            <person name="Yang W."/>
            <person name="Lam T.T.-Y."/>
            <person name="Chang Q."/>
            <person name="Ding S."/>
            <person name="Wang X."/>
            <person name="Zhu J."/>
            <person name="Ruan X."/>
            <person name="Zhao L."/>
            <person name="Wei J."/>
            <person name="Que T."/>
            <person name="Du C."/>
            <person name="Cheng J."/>
            <person name="Dai P."/>
            <person name="Han X."/>
            <person name="Huang E."/>
            <person name="Gao Y."/>
            <person name="Liu J."/>
            <person name="Shao H."/>
            <person name="Ye R."/>
            <person name="Li L."/>
            <person name="Wei W."/>
            <person name="Wang X."/>
            <person name="Wang C."/>
            <person name="Huo Q."/>
            <person name="Li W."/>
            <person name="Guo W."/>
            <person name="Chen H."/>
            <person name="Chen S."/>
            <person name="Zhou L."/>
            <person name="Zhou L."/>
            <person name="Ni X."/>
            <person name="Tian J."/>
            <person name="Zhou Y."/>
            <person name="Sheng Y."/>
            <person name="Liu T."/>
            <person name="Pan Y."/>
            <person name="Xia L."/>
            <person name="Li J."/>
            <person name="Zhao F."/>
            <person name="Cao W."/>
        </authorList>
    </citation>
    <scope>NUCLEOTIDE SEQUENCE</scope>
    <source>
        <strain evidence="2">Rsan-2018</strain>
        <tissue evidence="2">Larvae</tissue>
    </source>
</reference>
<feature type="region of interest" description="Disordered" evidence="1">
    <location>
        <begin position="73"/>
        <end position="112"/>
    </location>
</feature>
<dbReference type="Proteomes" id="UP000821837">
    <property type="component" value="Unassembled WGS sequence"/>
</dbReference>
<comment type="caution">
    <text evidence="2">The sequence shown here is derived from an EMBL/GenBank/DDBJ whole genome shotgun (WGS) entry which is preliminary data.</text>
</comment>
<name>A0A9D4PV10_RHISA</name>